<dbReference type="PROSITE" id="PS50011">
    <property type="entry name" value="PROTEIN_KINASE_DOM"/>
    <property type="match status" value="1"/>
</dbReference>
<dbReference type="PANTHER" id="PTHR23257:SF821">
    <property type="entry name" value="ATP BINDING PROTEIN"/>
    <property type="match status" value="1"/>
</dbReference>
<dbReference type="GO" id="GO:0005737">
    <property type="term" value="C:cytoplasm"/>
    <property type="evidence" value="ECO:0007669"/>
    <property type="project" value="TreeGrafter"/>
</dbReference>
<keyword evidence="3" id="KW-1185">Reference proteome</keyword>
<evidence type="ECO:0000313" key="3">
    <source>
        <dbReference type="Proteomes" id="UP000653305"/>
    </source>
</evidence>
<dbReference type="AlphaFoldDB" id="A0A830B0M5"/>
<dbReference type="InterPro" id="IPR050167">
    <property type="entry name" value="Ser_Thr_protein_kinase"/>
</dbReference>
<dbReference type="InterPro" id="IPR011009">
    <property type="entry name" value="Kinase-like_dom_sf"/>
</dbReference>
<dbReference type="Proteomes" id="UP000653305">
    <property type="component" value="Unassembled WGS sequence"/>
</dbReference>
<name>A0A830B0M5_9LAMI</name>
<sequence length="123" mass="14445">MTHTPMKDTSSAGTPEWMAPELMQNEPFTEKCDIFSLGVIMWELSTLSRPWDGVPPERVYAGISSFPFFQFIIYLCKLRSHICSSSFVFSHFHVTVISVKFRLFMLLQMRDRGWRYLKDHWAS</sequence>
<dbReference type="GO" id="GO:0004672">
    <property type="term" value="F:protein kinase activity"/>
    <property type="evidence" value="ECO:0007669"/>
    <property type="project" value="InterPro"/>
</dbReference>
<keyword evidence="2" id="KW-0808">Transferase</keyword>
<dbReference type="Gene3D" id="1.10.510.10">
    <property type="entry name" value="Transferase(Phosphotransferase) domain 1"/>
    <property type="match status" value="1"/>
</dbReference>
<dbReference type="EMBL" id="BMAC01000001">
    <property type="protein sequence ID" value="GFP78759.1"/>
    <property type="molecule type" value="Genomic_DNA"/>
</dbReference>
<dbReference type="GO" id="GO:0007165">
    <property type="term" value="P:signal transduction"/>
    <property type="evidence" value="ECO:0007669"/>
    <property type="project" value="TreeGrafter"/>
</dbReference>
<dbReference type="OrthoDB" id="339325at2759"/>
<dbReference type="GO" id="GO:0005524">
    <property type="term" value="F:ATP binding"/>
    <property type="evidence" value="ECO:0007669"/>
    <property type="project" value="InterPro"/>
</dbReference>
<proteinExistence type="predicted"/>
<evidence type="ECO:0000259" key="1">
    <source>
        <dbReference type="PROSITE" id="PS50011"/>
    </source>
</evidence>
<dbReference type="SUPFAM" id="SSF56112">
    <property type="entry name" value="Protein kinase-like (PK-like)"/>
    <property type="match status" value="1"/>
</dbReference>
<protein>
    <submittedName>
        <fullName evidence="2">Serine/threonine-protein kinase edr1</fullName>
    </submittedName>
</protein>
<accession>A0A830B0M5</accession>
<dbReference type="Pfam" id="PF00069">
    <property type="entry name" value="Pkinase"/>
    <property type="match status" value="1"/>
</dbReference>
<reference evidence="2" key="1">
    <citation type="submission" date="2020-07" db="EMBL/GenBank/DDBJ databases">
        <title>Ethylene signaling mediates host invasion by parasitic plants.</title>
        <authorList>
            <person name="Yoshida S."/>
        </authorList>
    </citation>
    <scope>NUCLEOTIDE SEQUENCE</scope>
    <source>
        <strain evidence="2">Okayama</strain>
    </source>
</reference>
<dbReference type="InterPro" id="IPR000719">
    <property type="entry name" value="Prot_kinase_dom"/>
</dbReference>
<feature type="domain" description="Protein kinase" evidence="1">
    <location>
        <begin position="1"/>
        <end position="123"/>
    </location>
</feature>
<organism evidence="2 3">
    <name type="scientific">Phtheirospermum japonicum</name>
    <dbReference type="NCBI Taxonomy" id="374723"/>
    <lineage>
        <taxon>Eukaryota</taxon>
        <taxon>Viridiplantae</taxon>
        <taxon>Streptophyta</taxon>
        <taxon>Embryophyta</taxon>
        <taxon>Tracheophyta</taxon>
        <taxon>Spermatophyta</taxon>
        <taxon>Magnoliopsida</taxon>
        <taxon>eudicotyledons</taxon>
        <taxon>Gunneridae</taxon>
        <taxon>Pentapetalae</taxon>
        <taxon>asterids</taxon>
        <taxon>lamiids</taxon>
        <taxon>Lamiales</taxon>
        <taxon>Orobanchaceae</taxon>
        <taxon>Orobanchaceae incertae sedis</taxon>
        <taxon>Phtheirospermum</taxon>
    </lineage>
</organism>
<comment type="caution">
    <text evidence="2">The sequence shown here is derived from an EMBL/GenBank/DDBJ whole genome shotgun (WGS) entry which is preliminary data.</text>
</comment>
<keyword evidence="2" id="KW-0418">Kinase</keyword>
<gene>
    <name evidence="2" type="ORF">PHJA_000019500</name>
</gene>
<dbReference type="PANTHER" id="PTHR23257">
    <property type="entry name" value="SERINE-THREONINE PROTEIN KINASE"/>
    <property type="match status" value="1"/>
</dbReference>
<evidence type="ECO:0000313" key="2">
    <source>
        <dbReference type="EMBL" id="GFP78759.1"/>
    </source>
</evidence>